<sequence length="140" mass="15675">MQSVNINQRDTIESYYPLDSFVHDANQNARGKAMVMHGLRIVSGPDGDGTFKVTKAQHNVAEDDDNHDSLFLYSVRDDDNNWFDKGEADASKAVHAKEHPVDVSELYRGFIDRVIETARTADFPKDIGRGEPRLKGFHGG</sequence>
<keyword evidence="2" id="KW-1185">Reference proteome</keyword>
<dbReference type="EMBL" id="BJYZ01000040">
    <property type="protein sequence ID" value="GEO42385.1"/>
    <property type="molecule type" value="Genomic_DNA"/>
</dbReference>
<comment type="caution">
    <text evidence="1">The sequence shown here is derived from an EMBL/GenBank/DDBJ whole genome shotgun (WGS) entry which is preliminary data.</text>
</comment>
<gene>
    <name evidence="1" type="ORF">SAE02_65330</name>
</gene>
<proteinExistence type="predicted"/>
<dbReference type="Proteomes" id="UP000321523">
    <property type="component" value="Unassembled WGS sequence"/>
</dbReference>
<evidence type="ECO:0000313" key="1">
    <source>
        <dbReference type="EMBL" id="GEO42385.1"/>
    </source>
</evidence>
<dbReference type="RefSeq" id="WP_044435306.1">
    <property type="nucleotide sequence ID" value="NZ_BJYZ01000040.1"/>
</dbReference>
<reference evidence="1 2" key="1">
    <citation type="submission" date="2019-07" db="EMBL/GenBank/DDBJ databases">
        <title>Whole genome shotgun sequence of Skermanella aerolata NBRC 106429.</title>
        <authorList>
            <person name="Hosoyama A."/>
            <person name="Uohara A."/>
            <person name="Ohji S."/>
            <person name="Ichikawa N."/>
        </authorList>
    </citation>
    <scope>NUCLEOTIDE SEQUENCE [LARGE SCALE GENOMIC DNA]</scope>
    <source>
        <strain evidence="1 2">NBRC 106429</strain>
    </source>
</reference>
<dbReference type="AlphaFoldDB" id="A0A512E115"/>
<dbReference type="OrthoDB" id="7307085at2"/>
<evidence type="ECO:0000313" key="2">
    <source>
        <dbReference type="Proteomes" id="UP000321523"/>
    </source>
</evidence>
<name>A0A512E115_9PROT</name>
<organism evidence="1 2">
    <name type="scientific">Skermanella aerolata</name>
    <dbReference type="NCBI Taxonomy" id="393310"/>
    <lineage>
        <taxon>Bacteria</taxon>
        <taxon>Pseudomonadati</taxon>
        <taxon>Pseudomonadota</taxon>
        <taxon>Alphaproteobacteria</taxon>
        <taxon>Rhodospirillales</taxon>
        <taxon>Azospirillaceae</taxon>
        <taxon>Skermanella</taxon>
    </lineage>
</organism>
<accession>A0A512E115</accession>
<protein>
    <submittedName>
        <fullName evidence="1">Uncharacterized protein</fullName>
    </submittedName>
</protein>